<dbReference type="OrthoDB" id="9804753at2"/>
<evidence type="ECO:0000256" key="14">
    <source>
        <dbReference type="ARBA" id="ARBA00023316"/>
    </source>
</evidence>
<evidence type="ECO:0000256" key="15">
    <source>
        <dbReference type="ARBA" id="ARBA00048914"/>
    </source>
</evidence>
<evidence type="ECO:0000256" key="17">
    <source>
        <dbReference type="SAM" id="MobiDB-lite"/>
    </source>
</evidence>
<reference evidence="19 20" key="1">
    <citation type="journal article" date="2010" name="Nature">
        <title>Metabolic streamlining in an open-ocean nitrogen-fixing cyanobacterium.</title>
        <authorList>
            <person name="Tripp H.J."/>
            <person name="Bench S.R."/>
            <person name="Turk K.A."/>
            <person name="Foster R.A."/>
            <person name="Desany B.A."/>
            <person name="Niazi F."/>
            <person name="Affourtit J.P."/>
            <person name="Zehr J.P."/>
        </authorList>
    </citation>
    <scope>NUCLEOTIDE SEQUENCE [LARGE SCALE GENOMIC DNA]</scope>
    <source>
        <strain evidence="20">ALOHA</strain>
    </source>
</reference>
<evidence type="ECO:0000256" key="1">
    <source>
        <dbReference type="ARBA" id="ARBA00001974"/>
    </source>
</evidence>
<feature type="domain" description="FAD-binding PCMH-type" evidence="18">
    <location>
        <begin position="34"/>
        <end position="217"/>
    </location>
</feature>
<dbReference type="GO" id="GO:0071949">
    <property type="term" value="F:FAD binding"/>
    <property type="evidence" value="ECO:0007669"/>
    <property type="project" value="InterPro"/>
</dbReference>
<dbReference type="NCBIfam" id="NF010480">
    <property type="entry name" value="PRK13905.1"/>
    <property type="match status" value="1"/>
</dbReference>
<comment type="catalytic activity">
    <reaction evidence="15 16">
        <text>UDP-N-acetyl-alpha-D-muramate + NADP(+) = UDP-N-acetyl-3-O-(1-carboxyvinyl)-alpha-D-glucosamine + NADPH + H(+)</text>
        <dbReference type="Rhea" id="RHEA:12248"/>
        <dbReference type="ChEBI" id="CHEBI:15378"/>
        <dbReference type="ChEBI" id="CHEBI:57783"/>
        <dbReference type="ChEBI" id="CHEBI:58349"/>
        <dbReference type="ChEBI" id="CHEBI:68483"/>
        <dbReference type="ChEBI" id="CHEBI:70757"/>
        <dbReference type="EC" id="1.3.1.98"/>
    </reaction>
</comment>
<dbReference type="GO" id="GO:0005829">
    <property type="term" value="C:cytosol"/>
    <property type="evidence" value="ECO:0007669"/>
    <property type="project" value="TreeGrafter"/>
</dbReference>
<name>D3EPV4_ATETH</name>
<dbReference type="AlphaFoldDB" id="D3EPV4"/>
<evidence type="ECO:0000256" key="10">
    <source>
        <dbReference type="ARBA" id="ARBA00022960"/>
    </source>
</evidence>
<dbReference type="InterPro" id="IPR003170">
    <property type="entry name" value="MurB"/>
</dbReference>
<keyword evidence="5 16" id="KW-0963">Cytoplasm</keyword>
<comment type="subcellular location">
    <subcellularLocation>
        <location evidence="3 16">Cytoplasm</location>
    </subcellularLocation>
</comment>
<gene>
    <name evidence="16" type="primary">murB</name>
    <name evidence="19" type="ordered locus">UCYN_08130</name>
</gene>
<accession>D3EPV4</accession>
<dbReference type="HOGENOM" id="CLU_035304_1_1_3"/>
<dbReference type="Pfam" id="PF02873">
    <property type="entry name" value="MurB_C"/>
    <property type="match status" value="1"/>
</dbReference>
<dbReference type="InterPro" id="IPR016166">
    <property type="entry name" value="FAD-bd_PCMH"/>
</dbReference>
<dbReference type="InterPro" id="IPR036318">
    <property type="entry name" value="FAD-bd_PCMH-like_sf"/>
</dbReference>
<dbReference type="PATRIC" id="fig|713887.8.peg.760"/>
<evidence type="ECO:0000259" key="18">
    <source>
        <dbReference type="PROSITE" id="PS51387"/>
    </source>
</evidence>
<comment type="similarity">
    <text evidence="16">Belongs to the MurB family.</text>
</comment>
<dbReference type="InterPro" id="IPR016169">
    <property type="entry name" value="FAD-bd_PCMH_sub2"/>
</dbReference>
<feature type="active site" evidence="16">
    <location>
        <position position="180"/>
    </location>
</feature>
<evidence type="ECO:0000256" key="8">
    <source>
        <dbReference type="ARBA" id="ARBA00022827"/>
    </source>
</evidence>
<dbReference type="GO" id="GO:0071555">
    <property type="term" value="P:cell wall organization"/>
    <property type="evidence" value="ECO:0007669"/>
    <property type="project" value="UniProtKB-KW"/>
</dbReference>
<comment type="pathway">
    <text evidence="4 16">Cell wall biogenesis; peptidoglycan biosynthesis.</text>
</comment>
<evidence type="ECO:0000256" key="6">
    <source>
        <dbReference type="ARBA" id="ARBA00022618"/>
    </source>
</evidence>
<dbReference type="Gene3D" id="3.30.465.10">
    <property type="match status" value="1"/>
</dbReference>
<comment type="cofactor">
    <cofactor evidence="1 16">
        <name>FAD</name>
        <dbReference type="ChEBI" id="CHEBI:57692"/>
    </cofactor>
</comment>
<evidence type="ECO:0000256" key="12">
    <source>
        <dbReference type="ARBA" id="ARBA00023002"/>
    </source>
</evidence>
<dbReference type="STRING" id="1453429.UCYN_08130"/>
<dbReference type="PROSITE" id="PS51387">
    <property type="entry name" value="FAD_PCMH"/>
    <property type="match status" value="1"/>
</dbReference>
<keyword evidence="12 16" id="KW-0560">Oxidoreductase</keyword>
<keyword evidence="6 16" id="KW-0132">Cell division</keyword>
<feature type="region of interest" description="Disordered" evidence="17">
    <location>
        <begin position="207"/>
        <end position="229"/>
    </location>
</feature>
<dbReference type="PANTHER" id="PTHR21071">
    <property type="entry name" value="UDP-N-ACETYLENOLPYRUVOYLGLUCOSAMINE REDUCTASE"/>
    <property type="match status" value="1"/>
</dbReference>
<evidence type="ECO:0000256" key="13">
    <source>
        <dbReference type="ARBA" id="ARBA00023306"/>
    </source>
</evidence>
<dbReference type="Pfam" id="PF01565">
    <property type="entry name" value="FAD_binding_4"/>
    <property type="match status" value="1"/>
</dbReference>
<sequence length="311" mass="34335">MTHPFPSLSGYIKSHSAIGKIHSNISLAPYTSYKVGGEAQWYAAPHNWQELQATFEWFSNKNLSLTLLGAGSNLLISDKGIKGLVLSTRNFRHYQFNNDIGCVTVAAGRPIVSVAWQAAKKGWSGLEWAVGIPGTVGGAVVMNAGAHNQCIADLLVNVVILSYDGKVKTLTPKDLDYGYRTSSLQNGKHLVLEATFQLQQGFTKEDVTRKTQQNLQKRRSSQPYDKPSCGSVFRNPSSHSAGWLIEQLGLKGYRVGDAEISHCHANFILNCGQAKAEDIFRLIHHVQEKVQDRWSLILEPEVKILGEFSTL</sequence>
<keyword evidence="11 16" id="KW-0573">Peptidoglycan synthesis</keyword>
<dbReference type="GO" id="GO:0009252">
    <property type="term" value="P:peptidoglycan biosynthetic process"/>
    <property type="evidence" value="ECO:0007669"/>
    <property type="project" value="UniProtKB-UniRule"/>
</dbReference>
<dbReference type="EC" id="1.3.1.98" evidence="16"/>
<keyword evidence="20" id="KW-1185">Reference proteome</keyword>
<keyword evidence="13 16" id="KW-0131">Cell cycle</keyword>
<evidence type="ECO:0000256" key="4">
    <source>
        <dbReference type="ARBA" id="ARBA00004752"/>
    </source>
</evidence>
<evidence type="ECO:0000256" key="2">
    <source>
        <dbReference type="ARBA" id="ARBA00003921"/>
    </source>
</evidence>
<dbReference type="Gene3D" id="3.90.78.10">
    <property type="entry name" value="UDP-N-acetylenolpyruvoylglucosamine reductase, C-terminal domain"/>
    <property type="match status" value="1"/>
</dbReference>
<dbReference type="SUPFAM" id="SSF56194">
    <property type="entry name" value="Uridine diphospho-N-Acetylenolpyruvylglucosamine reductase, MurB, C-terminal domain"/>
    <property type="match status" value="1"/>
</dbReference>
<dbReference type="RefSeq" id="WP_012954191.1">
    <property type="nucleotide sequence ID" value="NC_013771.1"/>
</dbReference>
<keyword evidence="14 16" id="KW-0961">Cell wall biogenesis/degradation</keyword>
<dbReference type="InterPro" id="IPR036635">
    <property type="entry name" value="MurB_C_sf"/>
</dbReference>
<keyword evidence="8 16" id="KW-0274">FAD</keyword>
<evidence type="ECO:0000256" key="7">
    <source>
        <dbReference type="ARBA" id="ARBA00022630"/>
    </source>
</evidence>
<protein>
    <recommendedName>
        <fullName evidence="16">UDP-N-acetylenolpyruvoylglucosamine reductase</fullName>
        <ecNumber evidence="16">1.3.1.98</ecNumber>
    </recommendedName>
    <alternativeName>
        <fullName evidence="16">UDP-N-acetylmuramate dehydrogenase</fullName>
    </alternativeName>
</protein>
<dbReference type="EMBL" id="CP001842">
    <property type="protein sequence ID" value="ADB95504.1"/>
    <property type="molecule type" value="Genomic_DNA"/>
</dbReference>
<evidence type="ECO:0000313" key="19">
    <source>
        <dbReference type="EMBL" id="ADB95504.1"/>
    </source>
</evidence>
<dbReference type="KEGG" id="cyu:UCYN_08130"/>
<dbReference type="NCBIfam" id="TIGR00179">
    <property type="entry name" value="murB"/>
    <property type="match status" value="1"/>
</dbReference>
<organism evidence="20">
    <name type="scientific">Atelocyanobacterium thalassa (isolate ALOHA)</name>
    <dbReference type="NCBI Taxonomy" id="1453429"/>
    <lineage>
        <taxon>Bacteria</taxon>
        <taxon>Bacillati</taxon>
        <taxon>Cyanobacteriota</taxon>
        <taxon>Cyanophyceae</taxon>
        <taxon>Oscillatoriophycideae</taxon>
        <taxon>Chroococcales</taxon>
        <taxon>Aphanothecaceae</taxon>
        <taxon>Candidatus Atelocyanobacterium</taxon>
        <taxon>Candidatus Atelocyanobacterium thalassae</taxon>
    </lineage>
</organism>
<evidence type="ECO:0000256" key="9">
    <source>
        <dbReference type="ARBA" id="ARBA00022857"/>
    </source>
</evidence>
<dbReference type="PANTHER" id="PTHR21071:SF4">
    <property type="entry name" value="UDP-N-ACETYLENOLPYRUVOYLGLUCOSAMINE REDUCTASE"/>
    <property type="match status" value="1"/>
</dbReference>
<dbReference type="HAMAP" id="MF_00037">
    <property type="entry name" value="MurB"/>
    <property type="match status" value="1"/>
</dbReference>
<feature type="active site" description="Proton donor" evidence="16">
    <location>
        <position position="231"/>
    </location>
</feature>
<dbReference type="Gene3D" id="3.30.43.10">
    <property type="entry name" value="Uridine Diphospho-n-acetylenolpyruvylglucosamine Reductase, domain 2"/>
    <property type="match status" value="1"/>
</dbReference>
<dbReference type="GO" id="GO:0008762">
    <property type="term" value="F:UDP-N-acetylmuramate dehydrogenase activity"/>
    <property type="evidence" value="ECO:0007669"/>
    <property type="project" value="UniProtKB-UniRule"/>
</dbReference>
<evidence type="ECO:0000256" key="3">
    <source>
        <dbReference type="ARBA" id="ARBA00004496"/>
    </source>
</evidence>
<dbReference type="Proteomes" id="UP000001405">
    <property type="component" value="Chromosome"/>
</dbReference>
<dbReference type="InterPro" id="IPR016167">
    <property type="entry name" value="FAD-bd_PCMH_sub1"/>
</dbReference>
<dbReference type="InterPro" id="IPR006094">
    <property type="entry name" value="Oxid_FAD_bind_N"/>
</dbReference>
<evidence type="ECO:0000313" key="20">
    <source>
        <dbReference type="Proteomes" id="UP000001405"/>
    </source>
</evidence>
<dbReference type="SUPFAM" id="SSF56176">
    <property type="entry name" value="FAD-binding/transporter-associated domain-like"/>
    <property type="match status" value="1"/>
</dbReference>
<keyword evidence="10 16" id="KW-0133">Cell shape</keyword>
<dbReference type="InterPro" id="IPR011601">
    <property type="entry name" value="MurB_C"/>
</dbReference>
<evidence type="ECO:0000256" key="5">
    <source>
        <dbReference type="ARBA" id="ARBA00022490"/>
    </source>
</evidence>
<dbReference type="GO" id="GO:0051301">
    <property type="term" value="P:cell division"/>
    <property type="evidence" value="ECO:0007669"/>
    <property type="project" value="UniProtKB-KW"/>
</dbReference>
<keyword evidence="7 16" id="KW-0285">Flavoprotein</keyword>
<proteinExistence type="inferred from homology"/>
<dbReference type="GO" id="GO:0008360">
    <property type="term" value="P:regulation of cell shape"/>
    <property type="evidence" value="ECO:0007669"/>
    <property type="project" value="UniProtKB-KW"/>
</dbReference>
<keyword evidence="9 16" id="KW-0521">NADP</keyword>
<feature type="active site" evidence="16">
    <location>
        <position position="301"/>
    </location>
</feature>
<evidence type="ECO:0000256" key="11">
    <source>
        <dbReference type="ARBA" id="ARBA00022984"/>
    </source>
</evidence>
<comment type="function">
    <text evidence="2 16">Cell wall formation.</text>
</comment>
<evidence type="ECO:0000256" key="16">
    <source>
        <dbReference type="HAMAP-Rule" id="MF_00037"/>
    </source>
</evidence>
<dbReference type="UniPathway" id="UPA00219"/>